<keyword evidence="5" id="KW-0378">Hydrolase</keyword>
<dbReference type="Gene3D" id="3.40.390.10">
    <property type="entry name" value="Collagenase (Catalytic Domain)"/>
    <property type="match status" value="1"/>
</dbReference>
<evidence type="ECO:0000259" key="10">
    <source>
        <dbReference type="Pfam" id="PF05649"/>
    </source>
</evidence>
<dbReference type="Pfam" id="PF01431">
    <property type="entry name" value="Peptidase_M13"/>
    <property type="match status" value="1"/>
</dbReference>
<dbReference type="OMA" id="DQRFFMN"/>
<comment type="similarity">
    <text evidence="2">Belongs to the peptidase M13 family.</text>
</comment>
<evidence type="ECO:0000313" key="11">
    <source>
        <dbReference type="EnsemblProtists" id="PYU1_T002997"/>
    </source>
</evidence>
<evidence type="ECO:0000256" key="7">
    <source>
        <dbReference type="ARBA" id="ARBA00023049"/>
    </source>
</evidence>
<dbReference type="STRING" id="431595.K3WDF6"/>
<keyword evidence="8" id="KW-0812">Transmembrane</keyword>
<dbReference type="Pfam" id="PF05649">
    <property type="entry name" value="Peptidase_M13_N"/>
    <property type="match status" value="1"/>
</dbReference>
<keyword evidence="12" id="KW-1185">Reference proteome</keyword>
<dbReference type="InterPro" id="IPR024079">
    <property type="entry name" value="MetalloPept_cat_dom_sf"/>
</dbReference>
<dbReference type="InterPro" id="IPR018497">
    <property type="entry name" value="Peptidase_M13_C"/>
</dbReference>
<evidence type="ECO:0000256" key="4">
    <source>
        <dbReference type="ARBA" id="ARBA00022723"/>
    </source>
</evidence>
<evidence type="ECO:0000256" key="1">
    <source>
        <dbReference type="ARBA" id="ARBA00001947"/>
    </source>
</evidence>
<dbReference type="EMBL" id="GL376628">
    <property type="status" value="NOT_ANNOTATED_CDS"/>
    <property type="molecule type" value="Genomic_DNA"/>
</dbReference>
<evidence type="ECO:0000256" key="2">
    <source>
        <dbReference type="ARBA" id="ARBA00007357"/>
    </source>
</evidence>
<evidence type="ECO:0000313" key="12">
    <source>
        <dbReference type="Proteomes" id="UP000019132"/>
    </source>
</evidence>
<feature type="domain" description="Peptidase M13 N-terminal" evidence="10">
    <location>
        <begin position="136"/>
        <end position="509"/>
    </location>
</feature>
<dbReference type="Gene3D" id="1.10.1380.10">
    <property type="entry name" value="Neutral endopeptidase , domain2"/>
    <property type="match status" value="1"/>
</dbReference>
<feature type="transmembrane region" description="Helical" evidence="8">
    <location>
        <begin position="76"/>
        <end position="97"/>
    </location>
</feature>
<dbReference type="AlphaFoldDB" id="K3WDF6"/>
<name>K3WDF6_GLOUD</name>
<keyword evidence="6" id="KW-0862">Zinc</keyword>
<evidence type="ECO:0000256" key="5">
    <source>
        <dbReference type="ARBA" id="ARBA00022801"/>
    </source>
</evidence>
<keyword evidence="8" id="KW-1133">Transmembrane helix</keyword>
<dbReference type="GO" id="GO:0005886">
    <property type="term" value="C:plasma membrane"/>
    <property type="evidence" value="ECO:0007669"/>
    <property type="project" value="TreeGrafter"/>
</dbReference>
<evidence type="ECO:0000259" key="9">
    <source>
        <dbReference type="Pfam" id="PF01431"/>
    </source>
</evidence>
<accession>K3WDF6</accession>
<dbReference type="GO" id="GO:0004222">
    <property type="term" value="F:metalloendopeptidase activity"/>
    <property type="evidence" value="ECO:0007669"/>
    <property type="project" value="InterPro"/>
</dbReference>
<evidence type="ECO:0000256" key="8">
    <source>
        <dbReference type="SAM" id="Phobius"/>
    </source>
</evidence>
<keyword evidence="8" id="KW-0472">Membrane</keyword>
<dbReference type="InterPro" id="IPR008753">
    <property type="entry name" value="Peptidase_M13_N"/>
</dbReference>
<keyword evidence="7" id="KW-0482">Metalloprotease</keyword>
<dbReference type="InParanoid" id="K3WDF6"/>
<dbReference type="PANTHER" id="PTHR11733">
    <property type="entry name" value="ZINC METALLOPROTEASE FAMILY M13 NEPRILYSIN-RELATED"/>
    <property type="match status" value="1"/>
</dbReference>
<evidence type="ECO:0000256" key="6">
    <source>
        <dbReference type="ARBA" id="ARBA00022833"/>
    </source>
</evidence>
<dbReference type="VEuPathDB" id="FungiDB:PYU1_G002994"/>
<dbReference type="PANTHER" id="PTHR11733:SF167">
    <property type="entry name" value="FI17812P1-RELATED"/>
    <property type="match status" value="1"/>
</dbReference>
<protein>
    <recommendedName>
        <fullName evidence="13">Peptidase M13 N-terminal domain-containing protein</fullName>
    </recommendedName>
</protein>
<dbReference type="HOGENOM" id="CLU_006187_8_0_1"/>
<dbReference type="PRINTS" id="PR00786">
    <property type="entry name" value="NEPRILYSIN"/>
</dbReference>
<reference evidence="12" key="1">
    <citation type="journal article" date="2010" name="Genome Biol.">
        <title>Genome sequence of the necrotrophic plant pathogen Pythium ultimum reveals original pathogenicity mechanisms and effector repertoire.</title>
        <authorList>
            <person name="Levesque C.A."/>
            <person name="Brouwer H."/>
            <person name="Cano L."/>
            <person name="Hamilton J.P."/>
            <person name="Holt C."/>
            <person name="Huitema E."/>
            <person name="Raffaele S."/>
            <person name="Robideau G.P."/>
            <person name="Thines M."/>
            <person name="Win J."/>
            <person name="Zerillo M.M."/>
            <person name="Beakes G.W."/>
            <person name="Boore J.L."/>
            <person name="Busam D."/>
            <person name="Dumas B."/>
            <person name="Ferriera S."/>
            <person name="Fuerstenberg S.I."/>
            <person name="Gachon C.M."/>
            <person name="Gaulin E."/>
            <person name="Govers F."/>
            <person name="Grenville-Briggs L."/>
            <person name="Horner N."/>
            <person name="Hostetler J."/>
            <person name="Jiang R.H."/>
            <person name="Johnson J."/>
            <person name="Krajaejun T."/>
            <person name="Lin H."/>
            <person name="Meijer H.J."/>
            <person name="Moore B."/>
            <person name="Morris P."/>
            <person name="Phuntmart V."/>
            <person name="Puiu D."/>
            <person name="Shetty J."/>
            <person name="Stajich J.E."/>
            <person name="Tripathy S."/>
            <person name="Wawra S."/>
            <person name="van West P."/>
            <person name="Whitty B.R."/>
            <person name="Coutinho P.M."/>
            <person name="Henrissat B."/>
            <person name="Martin F."/>
            <person name="Thomas P.D."/>
            <person name="Tyler B.M."/>
            <person name="De Vries R.P."/>
            <person name="Kamoun S."/>
            <person name="Yandell M."/>
            <person name="Tisserat N."/>
            <person name="Buell C.R."/>
        </authorList>
    </citation>
    <scope>NUCLEOTIDE SEQUENCE</scope>
    <source>
        <strain evidence="12">DAOM:BR144</strain>
    </source>
</reference>
<dbReference type="InterPro" id="IPR000718">
    <property type="entry name" value="Peptidase_M13"/>
</dbReference>
<dbReference type="GO" id="GO:0016485">
    <property type="term" value="P:protein processing"/>
    <property type="evidence" value="ECO:0007669"/>
    <property type="project" value="TreeGrafter"/>
</dbReference>
<dbReference type="PROSITE" id="PS51885">
    <property type="entry name" value="NEPRILYSIN"/>
    <property type="match status" value="1"/>
</dbReference>
<dbReference type="eggNOG" id="KOG3624">
    <property type="taxonomic scope" value="Eukaryota"/>
</dbReference>
<evidence type="ECO:0008006" key="13">
    <source>
        <dbReference type="Google" id="ProtNLM"/>
    </source>
</evidence>
<dbReference type="SUPFAM" id="SSF55486">
    <property type="entry name" value="Metalloproteases ('zincins'), catalytic domain"/>
    <property type="match status" value="1"/>
</dbReference>
<comment type="cofactor">
    <cofactor evidence="1">
        <name>Zn(2+)</name>
        <dbReference type="ChEBI" id="CHEBI:29105"/>
    </cofactor>
</comment>
<reference evidence="12" key="2">
    <citation type="submission" date="2010-04" db="EMBL/GenBank/DDBJ databases">
        <authorList>
            <person name="Buell R."/>
            <person name="Hamilton J."/>
            <person name="Hostetler J."/>
        </authorList>
    </citation>
    <scope>NUCLEOTIDE SEQUENCE [LARGE SCALE GENOMIC DNA]</scope>
    <source>
        <strain evidence="12">DAOM:BR144</strain>
    </source>
</reference>
<dbReference type="CDD" id="cd08662">
    <property type="entry name" value="M13"/>
    <property type="match status" value="1"/>
</dbReference>
<organism evidence="11 12">
    <name type="scientific">Globisporangium ultimum (strain ATCC 200006 / CBS 805.95 / DAOM BR144)</name>
    <name type="common">Pythium ultimum</name>
    <dbReference type="NCBI Taxonomy" id="431595"/>
    <lineage>
        <taxon>Eukaryota</taxon>
        <taxon>Sar</taxon>
        <taxon>Stramenopiles</taxon>
        <taxon>Oomycota</taxon>
        <taxon>Peronosporomycetes</taxon>
        <taxon>Pythiales</taxon>
        <taxon>Pythiaceae</taxon>
        <taxon>Globisporangium</taxon>
    </lineage>
</organism>
<proteinExistence type="inferred from homology"/>
<dbReference type="InterPro" id="IPR042089">
    <property type="entry name" value="Peptidase_M13_dom_2"/>
</dbReference>
<keyword evidence="3" id="KW-0645">Protease</keyword>
<sequence>MAALKAPKQEYSKLAVEGGTDDHVPLTQRASARTNATALPLRRTVDEGADNDDGDDAYDDDIDGGMFFLQRRRTGVLFMGAVGVMSALFLLIVFLVVRRNQIKTALDSSNGIVNGGAWNGVFPDDVVAMMDAAVDPCDDFYQFACGKWVDENEIPPEKTSVYASFTAVQDRNEAVLRDILAENWPFLGELHSSCMNMSAINATGIAPLKASLTALSRVKTKHELFTLAGQLAATGPDFLTGLAIAADAKDATKYVLYASQSGLTLPDPEYYLDASKFNDTENEFRKFVSTMFTLSGWSKTSAQTNEERIVAFERKLATLFVPKEELRDPVSTYNLVKLTDAQRQYPLLFAAYFNGTGIEAKAKAQTLSTIVVETPRYFEAAEKLVAEADLETLRTVMTYQYIQHFAATLSEPFVDAVFTLFKKKLSGQQQHAPRWKVCLRQVTSYFPNLIGKYYFLKQFDLRSEVAANELVQQIEAAMQKRLTKLPWLDAATRDAATKKLHLVTNLIGHSTKQEKFPFVLSDTELATNMQILAQYQFDKIVGKLGTTVDRTEWYMTAADVNAYYSPSTNQIVFPAGILQPPFFSSKNHAARNFGAIGSIIGHELTHGFDSQGRYYDGDGNLVSWWTNETEKEFASRAKCLVDQYDSFQVTSAFDATRVLGNINGNFTLSENIADNGGVKLSYNAFLKYLTTAQRTPAGDAPVPSDTDAVHIDDTLSLVNAQKLFFLSFAQAFCSKTRDEAMVRRLNTDPHSPETWRVNAVMMNSDDFAAAFQCPVRSNMNPEKKCKLW</sequence>
<dbReference type="EnsemblProtists" id="PYU1_T002997">
    <property type="protein sequence ID" value="PYU1_T002997"/>
    <property type="gene ID" value="PYU1_G002994"/>
</dbReference>
<evidence type="ECO:0000256" key="3">
    <source>
        <dbReference type="ARBA" id="ARBA00022670"/>
    </source>
</evidence>
<dbReference type="Proteomes" id="UP000019132">
    <property type="component" value="Unassembled WGS sequence"/>
</dbReference>
<keyword evidence="4" id="KW-0479">Metal-binding</keyword>
<feature type="domain" description="Peptidase M13 C-terminal" evidence="9">
    <location>
        <begin position="561"/>
        <end position="787"/>
    </location>
</feature>
<reference evidence="11" key="3">
    <citation type="submission" date="2015-02" db="UniProtKB">
        <authorList>
            <consortium name="EnsemblProtists"/>
        </authorList>
    </citation>
    <scope>IDENTIFICATION</scope>
    <source>
        <strain evidence="11">DAOM BR144</strain>
    </source>
</reference>
<dbReference type="GO" id="GO:0046872">
    <property type="term" value="F:metal ion binding"/>
    <property type="evidence" value="ECO:0007669"/>
    <property type="project" value="UniProtKB-KW"/>
</dbReference>